<dbReference type="EMBL" id="JAJJML010000001">
    <property type="protein sequence ID" value="MCC9032729.1"/>
    <property type="molecule type" value="Genomic_DNA"/>
</dbReference>
<evidence type="ECO:0000313" key="1">
    <source>
        <dbReference type="EMBL" id="MBD3904452.1"/>
    </source>
</evidence>
<protein>
    <submittedName>
        <fullName evidence="2">Uncharacterized protein</fullName>
    </submittedName>
</protein>
<dbReference type="EMBL" id="JACXXP010000006">
    <property type="protein sequence ID" value="MBD3904452.1"/>
    <property type="molecule type" value="Genomic_DNA"/>
</dbReference>
<evidence type="ECO:0000313" key="2">
    <source>
        <dbReference type="EMBL" id="MCC9032729.1"/>
    </source>
</evidence>
<dbReference type="AlphaFoldDB" id="A0A9Q3USR7"/>
<reference evidence="3" key="2">
    <citation type="submission" date="2023-07" db="EMBL/GenBank/DDBJ databases">
        <title>Description of novel Chryseobacterium sp. strain C-2.</title>
        <authorList>
            <person name="Saticioglu I.B."/>
        </authorList>
    </citation>
    <scope>NUCLEOTIDE SEQUENCE [LARGE SCALE GENOMIC DNA]</scope>
    <source>
        <strain evidence="3">C-2</strain>
    </source>
</reference>
<comment type="caution">
    <text evidence="2">The sequence shown here is derived from an EMBL/GenBank/DDBJ whole genome shotgun (WGS) entry which is preliminary data.</text>
</comment>
<reference evidence="2" key="1">
    <citation type="submission" date="2021-11" db="EMBL/GenBank/DDBJ databases">
        <title>Description of novel Chryseobacterium species.</title>
        <authorList>
            <person name="Saticioglu I.B."/>
            <person name="Ay H."/>
            <person name="Altun S."/>
            <person name="Duman M."/>
        </authorList>
    </citation>
    <scope>NUCLEOTIDE SEQUENCE</scope>
    <source>
        <strain evidence="2">C-39</strain>
    </source>
</reference>
<dbReference type="RefSeq" id="WP_191179002.1">
    <property type="nucleotide sequence ID" value="NZ_JACXXP010000006.1"/>
</dbReference>
<dbReference type="Proteomes" id="UP001107960">
    <property type="component" value="Unassembled WGS sequence"/>
</dbReference>
<evidence type="ECO:0000313" key="3">
    <source>
        <dbReference type="Proteomes" id="UP000603715"/>
    </source>
</evidence>
<accession>A0A9Q3USR7</accession>
<reference evidence="1" key="3">
    <citation type="submission" date="2024-05" db="EMBL/GenBank/DDBJ databases">
        <title>Description of novel Chryseobacterium sp. strain C-2.</title>
        <authorList>
            <person name="Saticioglu I.B."/>
        </authorList>
    </citation>
    <scope>NUCLEOTIDE SEQUENCE</scope>
    <source>
        <strain evidence="1">C-2</strain>
    </source>
</reference>
<dbReference type="Proteomes" id="UP000603715">
    <property type="component" value="Unassembled WGS sequence"/>
</dbReference>
<evidence type="ECO:0000313" key="4">
    <source>
        <dbReference type="Proteomes" id="UP001107960"/>
    </source>
</evidence>
<gene>
    <name evidence="1" type="ORF">IEW27_07590</name>
    <name evidence="2" type="ORF">LNP80_00470</name>
</gene>
<keyword evidence="3" id="KW-1185">Reference proteome</keyword>
<organism evidence="2 4">
    <name type="scientific">Chryseobacterium muglaense</name>
    <dbReference type="NCBI Taxonomy" id="2893752"/>
    <lineage>
        <taxon>Bacteria</taxon>
        <taxon>Pseudomonadati</taxon>
        <taxon>Bacteroidota</taxon>
        <taxon>Flavobacteriia</taxon>
        <taxon>Flavobacteriales</taxon>
        <taxon>Weeksellaceae</taxon>
        <taxon>Chryseobacterium group</taxon>
        <taxon>Chryseobacterium</taxon>
    </lineage>
</organism>
<name>A0A9Q3USR7_9FLAO</name>
<sequence>MRNKYFWQGEPVKTDFGVVSVIENISKPLYWYNFECCWNIEEQKPRRGIKNDRSALIPAIKITTKENQIFYIANHFGIGAHKLKNGGWPNYRHFSFDDKVDFQGCEELGHIRSLYNLRTFYLKGYDEHERARRKWQKETYPKEFAKSEQLRKLIQKK</sequence>
<proteinExistence type="predicted"/>